<keyword evidence="2" id="KW-0863">Zinc-finger</keyword>
<name>A0A2P5A7W1_PARAD</name>
<dbReference type="AlphaFoldDB" id="A0A2P5A7W1"/>
<evidence type="ECO:0000256" key="1">
    <source>
        <dbReference type="ARBA" id="ARBA00022723"/>
    </source>
</evidence>
<feature type="domain" description="AIPP2-like SPOC-like" evidence="7">
    <location>
        <begin position="293"/>
        <end position="427"/>
    </location>
</feature>
<keyword evidence="5" id="KW-0804">Transcription</keyword>
<keyword evidence="4" id="KW-0805">Transcription regulation</keyword>
<evidence type="ECO:0000256" key="5">
    <source>
        <dbReference type="ARBA" id="ARBA00023163"/>
    </source>
</evidence>
<dbReference type="GO" id="GO:0034244">
    <property type="term" value="P:negative regulation of transcription elongation by RNA polymerase II"/>
    <property type="evidence" value="ECO:0007669"/>
    <property type="project" value="InterPro"/>
</dbReference>
<proteinExistence type="predicted"/>
<evidence type="ECO:0000256" key="3">
    <source>
        <dbReference type="ARBA" id="ARBA00022833"/>
    </source>
</evidence>
<keyword evidence="9" id="KW-1185">Reference proteome</keyword>
<dbReference type="Pfam" id="PF23121">
    <property type="entry name" value="SPOC_AIPP2"/>
    <property type="match status" value="1"/>
</dbReference>
<dbReference type="PANTHER" id="PTHR33304">
    <property type="match status" value="1"/>
</dbReference>
<organism evidence="8 9">
    <name type="scientific">Parasponia andersonii</name>
    <name type="common">Sponia andersonii</name>
    <dbReference type="NCBI Taxonomy" id="3476"/>
    <lineage>
        <taxon>Eukaryota</taxon>
        <taxon>Viridiplantae</taxon>
        <taxon>Streptophyta</taxon>
        <taxon>Embryophyta</taxon>
        <taxon>Tracheophyta</taxon>
        <taxon>Spermatophyta</taxon>
        <taxon>Magnoliopsida</taxon>
        <taxon>eudicotyledons</taxon>
        <taxon>Gunneridae</taxon>
        <taxon>Pentapetalae</taxon>
        <taxon>rosids</taxon>
        <taxon>fabids</taxon>
        <taxon>Rosales</taxon>
        <taxon>Cannabaceae</taxon>
        <taxon>Parasponia</taxon>
    </lineage>
</organism>
<accession>A0A2P5A7W1</accession>
<dbReference type="OrthoDB" id="1182025at2759"/>
<reference evidence="9" key="1">
    <citation type="submission" date="2016-06" db="EMBL/GenBank/DDBJ databases">
        <title>Parallel loss of symbiosis genes in relatives of nitrogen-fixing non-legume Parasponia.</title>
        <authorList>
            <person name="Van Velzen R."/>
            <person name="Holmer R."/>
            <person name="Bu F."/>
            <person name="Rutten L."/>
            <person name="Van Zeijl A."/>
            <person name="Liu W."/>
            <person name="Santuari L."/>
            <person name="Cao Q."/>
            <person name="Sharma T."/>
            <person name="Shen D."/>
            <person name="Roswanjaya Y."/>
            <person name="Wardhani T."/>
            <person name="Kalhor M.S."/>
            <person name="Jansen J."/>
            <person name="Van den Hoogen J."/>
            <person name="Gungor B."/>
            <person name="Hartog M."/>
            <person name="Hontelez J."/>
            <person name="Verver J."/>
            <person name="Yang W.-C."/>
            <person name="Schijlen E."/>
            <person name="Repin R."/>
            <person name="Schilthuizen M."/>
            <person name="Schranz E."/>
            <person name="Heidstra R."/>
            <person name="Miyata K."/>
            <person name="Fedorova E."/>
            <person name="Kohlen W."/>
            <person name="Bisseling T."/>
            <person name="Smit S."/>
            <person name="Geurts R."/>
        </authorList>
    </citation>
    <scope>NUCLEOTIDE SEQUENCE [LARGE SCALE GENOMIC DNA]</scope>
    <source>
        <strain evidence="9">cv. WU1-14</strain>
    </source>
</reference>
<evidence type="ECO:0000256" key="4">
    <source>
        <dbReference type="ARBA" id="ARBA00023015"/>
    </source>
</evidence>
<comment type="caution">
    <text evidence="8">The sequence shown here is derived from an EMBL/GenBank/DDBJ whole genome shotgun (WGS) entry which is preliminary data.</text>
</comment>
<evidence type="ECO:0000256" key="6">
    <source>
        <dbReference type="SAM" id="MobiDB-lite"/>
    </source>
</evidence>
<dbReference type="GO" id="GO:0008270">
    <property type="term" value="F:zinc ion binding"/>
    <property type="evidence" value="ECO:0007669"/>
    <property type="project" value="UniProtKB-KW"/>
</dbReference>
<dbReference type="InterPro" id="IPR056280">
    <property type="entry name" value="AIPP2-like_SPOC"/>
</dbReference>
<dbReference type="InterPro" id="IPR049914">
    <property type="entry name" value="PHD1-3/5-6"/>
</dbReference>
<evidence type="ECO:0000256" key="2">
    <source>
        <dbReference type="ARBA" id="ARBA00022771"/>
    </source>
</evidence>
<gene>
    <name evidence="8" type="ORF">PanWU01x14_359520</name>
</gene>
<dbReference type="PANTHER" id="PTHR33304:SF36">
    <property type="entry name" value="GB|AAF26970.1-RELATED"/>
    <property type="match status" value="1"/>
</dbReference>
<sequence length="575" mass="64014">MRKLKQEVPQDWVCESCLSGNVILTKSGGKDDNLVTSSDLRHHDVMKFSGWRVHSKKQKPVEIGKVKFIPHEEVVKLSSGATQTRSPSMVTRSLKPGCTWITSKRNSPKSIAANPKFFSDRVICKRLGLVRPSIDDAVPKSSMVNQHLSQSFKESKASERTSLGNGKWHVHQKQQTVAFSVPTKDVETSRNKLENLAKKSSYAPLSPRPVDPEKKAAASCTKEPVNKIVTQPVVKESCTLLPSTDLSLDVSAGGNDVVERNSSNVQEGELQTLTLPASYGLYRTYLPALVATWKGGFSVLDGTASEIFSGFQAQPSRKVQLRAYETSRKMPPVIQVKMLPQFQFLADLFEDDCPDLQDVALYFFPADNVERSRQKYEQLLEHMETHESIMISYINDAELLIFTSKQLNVDSQNILSYKSKHFFWGVFRSTNDKPPSNALDELPKLVSPLACSYDKQEDTDNNKADDDMEIGMVGGKDIGRVDIVVPRNLPSRRSTELSKTIPDGVPQEQNPKSPISGEIGSLVQEPMLEVKRDRTKEIGKTSALTHMVGSLKHHQEHLPSSPPGFAKRIKSEPGM</sequence>
<protein>
    <recommendedName>
        <fullName evidence="7">AIPP2-like SPOC-like domain-containing protein</fullName>
    </recommendedName>
</protein>
<dbReference type="Proteomes" id="UP000237105">
    <property type="component" value="Unassembled WGS sequence"/>
</dbReference>
<keyword evidence="1" id="KW-0479">Metal-binding</keyword>
<evidence type="ECO:0000313" key="8">
    <source>
        <dbReference type="EMBL" id="PON32635.1"/>
    </source>
</evidence>
<dbReference type="STRING" id="3476.A0A2P5A7W1"/>
<dbReference type="EMBL" id="JXTB01000796">
    <property type="protein sequence ID" value="PON32635.1"/>
    <property type="molecule type" value="Genomic_DNA"/>
</dbReference>
<feature type="region of interest" description="Disordered" evidence="6">
    <location>
        <begin position="550"/>
        <end position="575"/>
    </location>
</feature>
<evidence type="ECO:0000313" key="9">
    <source>
        <dbReference type="Proteomes" id="UP000237105"/>
    </source>
</evidence>
<keyword evidence="3" id="KW-0862">Zinc</keyword>
<evidence type="ECO:0000259" key="7">
    <source>
        <dbReference type="Pfam" id="PF23121"/>
    </source>
</evidence>
<dbReference type="GO" id="GO:0140566">
    <property type="term" value="F:histone reader activity"/>
    <property type="evidence" value="ECO:0007669"/>
    <property type="project" value="InterPro"/>
</dbReference>
<feature type="region of interest" description="Disordered" evidence="6">
    <location>
        <begin position="492"/>
        <end position="518"/>
    </location>
</feature>